<reference evidence="1 2" key="1">
    <citation type="submission" date="2021-01" db="EMBL/GenBank/DDBJ databases">
        <title>FDA dAtabase for Regulatory Grade micrObial Sequences (FDA-ARGOS): Supporting development and validation of Infectious Disease Dx tests.</title>
        <authorList>
            <person name="Sproer C."/>
            <person name="Gronow S."/>
            <person name="Severitt S."/>
            <person name="Schroder I."/>
            <person name="Tallon L."/>
            <person name="Sadzewicz L."/>
            <person name="Zhao X."/>
            <person name="Boylan J."/>
            <person name="Ott S."/>
            <person name="Bowen H."/>
            <person name="Vavikolanu K."/>
            <person name="Mehta A."/>
            <person name="Aluvathingal J."/>
            <person name="Nadendla S."/>
            <person name="Lowell S."/>
            <person name="Myers T."/>
            <person name="Yan Y."/>
            <person name="Sichtig H."/>
        </authorList>
    </citation>
    <scope>NUCLEOTIDE SEQUENCE [LARGE SCALE GENOMIC DNA]</scope>
    <source>
        <strain evidence="1 2">FDAARGOS_1131</strain>
    </source>
</reference>
<evidence type="ECO:0000313" key="2">
    <source>
        <dbReference type="Proteomes" id="UP000596202"/>
    </source>
</evidence>
<organism evidence="1 2">
    <name type="scientific">Myroides odoratus</name>
    <name type="common">Flavobacterium odoratum</name>
    <dbReference type="NCBI Taxonomy" id="256"/>
    <lineage>
        <taxon>Bacteria</taxon>
        <taxon>Pseudomonadati</taxon>
        <taxon>Bacteroidota</taxon>
        <taxon>Flavobacteriia</taxon>
        <taxon>Flavobacteriales</taxon>
        <taxon>Flavobacteriaceae</taxon>
        <taxon>Myroides</taxon>
    </lineage>
</organism>
<proteinExistence type="predicted"/>
<accession>A0A9Q6Z4M7</accession>
<dbReference type="EMBL" id="CP068108">
    <property type="protein sequence ID" value="QQU01809.1"/>
    <property type="molecule type" value="Genomic_DNA"/>
</dbReference>
<dbReference type="GeneID" id="93527740"/>
<name>A0A9Q6Z4M7_MYROD</name>
<dbReference type="AlphaFoldDB" id="A0A9Q6Z4M7"/>
<dbReference type="RefSeq" id="WP_002984935.1">
    <property type="nucleotide sequence ID" value="NZ_CP068108.1"/>
</dbReference>
<dbReference type="Proteomes" id="UP000596202">
    <property type="component" value="Chromosome"/>
</dbReference>
<gene>
    <name evidence="1" type="ORF">I6I88_08740</name>
</gene>
<protein>
    <submittedName>
        <fullName evidence="1">Uncharacterized protein</fullName>
    </submittedName>
</protein>
<evidence type="ECO:0000313" key="1">
    <source>
        <dbReference type="EMBL" id="QQU01809.1"/>
    </source>
</evidence>
<sequence>MKQQQIVMGIVTRPELYRMVKQMSLALVTLLLVLVGCEKEGETYEYSIENKSGQDIVFKLYTQMKRTDNSIQNVYYIHLPKGEKLYKEYYSTYYDFRSLFQDYYEAPQNELPFNTIEVIYGNKKKKILVEQYESEKGGCRNIFEEKVPCDDRNPLNRTRYQNKKEHFIFTPEDYQQAEDW</sequence>